<dbReference type="PATRIC" id="fig|189385.8.peg.136"/>
<dbReference type="Gene3D" id="3.30.1490.10">
    <property type="match status" value="1"/>
</dbReference>
<dbReference type="Gene3D" id="3.30.1370.30">
    <property type="match status" value="1"/>
</dbReference>
<protein>
    <recommendedName>
        <fullName evidence="4">Small ribosomal subunit protein uS8</fullName>
    </recommendedName>
    <alternativeName>
        <fullName evidence="5">30S ribosomal protein S8</fullName>
    </alternativeName>
</protein>
<name>A0A143WNN6_TREPR</name>
<dbReference type="GO" id="GO:1990904">
    <property type="term" value="C:ribonucleoprotein complex"/>
    <property type="evidence" value="ECO:0007669"/>
    <property type="project" value="UniProtKB-KW"/>
</dbReference>
<sequence length="130" mass="14213">MSDTLAHIRNSVAARRRTVRLRMSSASVSLARALHRAGYASGFSVTSTLAQGSRLPRWVHLELRRGDSPPAMREVALASRPGLRMHARVASLRRYRYGHGAAILSTSKGMITDRLAQRLGIGGEVVCHVL</sequence>
<evidence type="ECO:0000313" key="7">
    <source>
        <dbReference type="EMBL" id="CUX76749.1"/>
    </source>
</evidence>
<dbReference type="GO" id="GO:0005840">
    <property type="term" value="C:ribosome"/>
    <property type="evidence" value="ECO:0007669"/>
    <property type="project" value="UniProtKB-KW"/>
</dbReference>
<proteinExistence type="inferred from homology"/>
<comment type="subunit">
    <text evidence="6">Part of the 30S ribosomal subunit. Contacts proteins S5 and S12.</text>
</comment>
<dbReference type="Pfam" id="PF00410">
    <property type="entry name" value="Ribosomal_S8"/>
    <property type="match status" value="1"/>
</dbReference>
<dbReference type="GO" id="GO:0005737">
    <property type="term" value="C:cytoplasm"/>
    <property type="evidence" value="ECO:0007669"/>
    <property type="project" value="UniProtKB-ARBA"/>
</dbReference>
<evidence type="ECO:0000313" key="8">
    <source>
        <dbReference type="Proteomes" id="UP000075242"/>
    </source>
</evidence>
<evidence type="ECO:0000256" key="5">
    <source>
        <dbReference type="ARBA" id="ARBA00035525"/>
    </source>
</evidence>
<dbReference type="Proteomes" id="UP000075242">
    <property type="component" value="Chromosome I"/>
</dbReference>
<dbReference type="GO" id="GO:0006412">
    <property type="term" value="P:translation"/>
    <property type="evidence" value="ECO:0007669"/>
    <property type="project" value="InterPro"/>
</dbReference>
<dbReference type="FunFam" id="3.30.1490.10:FF:000001">
    <property type="entry name" value="30S ribosomal protein S8"/>
    <property type="match status" value="1"/>
</dbReference>
<comment type="similarity">
    <text evidence="1">Belongs to the universal ribosomal protein uS8 family.</text>
</comment>
<accession>A0A143WNN6</accession>
<dbReference type="InterPro" id="IPR000630">
    <property type="entry name" value="Ribosomal_uS8"/>
</dbReference>
<organism evidence="7 8">
    <name type="scientific">Tremblaya princeps</name>
    <dbReference type="NCBI Taxonomy" id="189385"/>
    <lineage>
        <taxon>Bacteria</taxon>
        <taxon>Pseudomonadati</taxon>
        <taxon>Pseudomonadota</taxon>
        <taxon>Betaproteobacteria</taxon>
        <taxon>Candidatus Tremblayella</taxon>
    </lineage>
</organism>
<reference evidence="8" key="1">
    <citation type="submission" date="2016-01" db="EMBL/GenBank/DDBJ databases">
        <authorList>
            <person name="Husnik F."/>
        </authorList>
    </citation>
    <scope>NUCLEOTIDE SEQUENCE [LARGE SCALE GENOMIC DNA]</scope>
</reference>
<dbReference type="GO" id="GO:0003735">
    <property type="term" value="F:structural constituent of ribosome"/>
    <property type="evidence" value="ECO:0007669"/>
    <property type="project" value="InterPro"/>
</dbReference>
<evidence type="ECO:0000256" key="1">
    <source>
        <dbReference type="ARBA" id="ARBA00006471"/>
    </source>
</evidence>
<keyword evidence="3" id="KW-0687">Ribonucleoprotein</keyword>
<dbReference type="InterPro" id="IPR035987">
    <property type="entry name" value="Ribosomal_uS8_sf"/>
</dbReference>
<keyword evidence="2 7" id="KW-0689">Ribosomal protein</keyword>
<evidence type="ECO:0000256" key="4">
    <source>
        <dbReference type="ARBA" id="ARBA00035258"/>
    </source>
</evidence>
<evidence type="ECO:0000256" key="2">
    <source>
        <dbReference type="ARBA" id="ARBA00022980"/>
    </source>
</evidence>
<dbReference type="AlphaFoldDB" id="A0A143WNN6"/>
<dbReference type="SUPFAM" id="SSF56047">
    <property type="entry name" value="Ribosomal protein S8"/>
    <property type="match status" value="1"/>
</dbReference>
<dbReference type="EMBL" id="LN999011">
    <property type="protein sequence ID" value="CUX76749.1"/>
    <property type="molecule type" value="Genomic_DNA"/>
</dbReference>
<gene>
    <name evidence="7" type="primary">rpsH</name>
    <name evidence="7" type="ORF">MHIR_TP00128</name>
</gene>
<evidence type="ECO:0000256" key="6">
    <source>
        <dbReference type="ARBA" id="ARBA00046740"/>
    </source>
</evidence>
<evidence type="ECO:0000256" key="3">
    <source>
        <dbReference type="ARBA" id="ARBA00023274"/>
    </source>
</evidence>